<keyword evidence="2" id="KW-1003">Cell membrane</keyword>
<comment type="subcellular location">
    <subcellularLocation>
        <location evidence="1">Cell inner membrane</location>
        <topology evidence="1">Multi-pass membrane protein</topology>
    </subcellularLocation>
</comment>
<dbReference type="PANTHER" id="PTHR43702">
    <property type="entry name" value="L-FUCOSE-PROTON SYMPORTER"/>
    <property type="match status" value="1"/>
</dbReference>
<feature type="domain" description="Major facilitator superfamily (MFS) profile" evidence="7">
    <location>
        <begin position="11"/>
        <end position="400"/>
    </location>
</feature>
<feature type="transmembrane region" description="Helical" evidence="6">
    <location>
        <begin position="12"/>
        <end position="37"/>
    </location>
</feature>
<feature type="transmembrane region" description="Helical" evidence="6">
    <location>
        <begin position="376"/>
        <end position="398"/>
    </location>
</feature>
<gene>
    <name evidence="8" type="ORF">H9828_04385</name>
</gene>
<feature type="transmembrane region" description="Helical" evidence="6">
    <location>
        <begin position="349"/>
        <end position="370"/>
    </location>
</feature>
<feature type="transmembrane region" description="Helical" evidence="6">
    <location>
        <begin position="285"/>
        <end position="308"/>
    </location>
</feature>
<keyword evidence="4 6" id="KW-1133">Transmembrane helix</keyword>
<feature type="transmembrane region" description="Helical" evidence="6">
    <location>
        <begin position="109"/>
        <end position="129"/>
    </location>
</feature>
<dbReference type="SUPFAM" id="SSF103473">
    <property type="entry name" value="MFS general substrate transporter"/>
    <property type="match status" value="1"/>
</dbReference>
<dbReference type="InterPro" id="IPR020846">
    <property type="entry name" value="MFS_dom"/>
</dbReference>
<dbReference type="InterPro" id="IPR036259">
    <property type="entry name" value="MFS_trans_sf"/>
</dbReference>
<dbReference type="InterPro" id="IPR050375">
    <property type="entry name" value="MFS_TsgA-like"/>
</dbReference>
<protein>
    <submittedName>
        <fullName evidence="8">MFS transporter</fullName>
    </submittedName>
</protein>
<dbReference type="PROSITE" id="PS50850">
    <property type="entry name" value="MFS"/>
    <property type="match status" value="1"/>
</dbReference>
<organism evidence="8 9">
    <name type="scientific">Candidatus Alistipes intestinigallinarum</name>
    <dbReference type="NCBI Taxonomy" id="2838440"/>
    <lineage>
        <taxon>Bacteria</taxon>
        <taxon>Pseudomonadati</taxon>
        <taxon>Bacteroidota</taxon>
        <taxon>Bacteroidia</taxon>
        <taxon>Bacteroidales</taxon>
        <taxon>Rikenellaceae</taxon>
        <taxon>Alistipes</taxon>
    </lineage>
</organism>
<reference evidence="8" key="2">
    <citation type="submission" date="2021-04" db="EMBL/GenBank/DDBJ databases">
        <authorList>
            <person name="Gilroy R."/>
        </authorList>
    </citation>
    <scope>NUCLEOTIDE SEQUENCE</scope>
    <source>
        <strain evidence="8">5134</strain>
    </source>
</reference>
<evidence type="ECO:0000256" key="4">
    <source>
        <dbReference type="ARBA" id="ARBA00022989"/>
    </source>
</evidence>
<evidence type="ECO:0000313" key="8">
    <source>
        <dbReference type="EMBL" id="HIY68636.1"/>
    </source>
</evidence>
<feature type="transmembrane region" description="Helical" evidence="6">
    <location>
        <begin position="314"/>
        <end position="337"/>
    </location>
</feature>
<sequence>MEMKTSGRAQGRISMLLPVLFCFFIMGFVDIVGTAVANIKDVLGLSSTMAGLLPNFIFIWFLFCSIPAGMLMRRYGRKRMVLVSNLITCVAMLLPLVLIFGVAKPGLDVYIPVFVLMGVGNTIIQVALNPLLTNVVSGDRLASAMTLGQFVKALSSLLGPQIVLFASVWLGDWNYVFPIYAILTILSSVWLFFTPIPREASDPSGSATFGGAFGLLRDGYLLLMFLVILLIVGVDVGLNFFIPEIFREVFAAENPASMNTLYFGARALGSFVCAMLLVRFSARKIFVWTMVVAIAAYLWMMFLAGSAGTASARIIFILLFLPVGFATGNVFSIAFSFAMQHRPEKADLISSLLIMGVAGGGAVTLVTGALSDALGILGGMSVLLVCLLFIFGVSLYAARR</sequence>
<feature type="transmembrane region" description="Helical" evidence="6">
    <location>
        <begin position="49"/>
        <end position="70"/>
    </location>
</feature>
<evidence type="ECO:0000256" key="1">
    <source>
        <dbReference type="ARBA" id="ARBA00004429"/>
    </source>
</evidence>
<dbReference type="Pfam" id="PF07690">
    <property type="entry name" value="MFS_1"/>
    <property type="match status" value="1"/>
</dbReference>
<dbReference type="InterPro" id="IPR011701">
    <property type="entry name" value="MFS"/>
</dbReference>
<evidence type="ECO:0000313" key="9">
    <source>
        <dbReference type="Proteomes" id="UP000886844"/>
    </source>
</evidence>
<keyword evidence="3 6" id="KW-0812">Transmembrane</keyword>
<dbReference type="EMBL" id="DXDA01000036">
    <property type="protein sequence ID" value="HIY68636.1"/>
    <property type="molecule type" value="Genomic_DNA"/>
</dbReference>
<evidence type="ECO:0000256" key="3">
    <source>
        <dbReference type="ARBA" id="ARBA00022692"/>
    </source>
</evidence>
<keyword evidence="5 6" id="KW-0472">Membrane</keyword>
<accession>A0A9D1Z313</accession>
<proteinExistence type="predicted"/>
<dbReference type="PANTHER" id="PTHR43702:SF3">
    <property type="entry name" value="PROTEIN TSGA"/>
    <property type="match status" value="1"/>
</dbReference>
<dbReference type="AlphaFoldDB" id="A0A9D1Z313"/>
<feature type="transmembrane region" description="Helical" evidence="6">
    <location>
        <begin position="220"/>
        <end position="241"/>
    </location>
</feature>
<evidence type="ECO:0000256" key="6">
    <source>
        <dbReference type="SAM" id="Phobius"/>
    </source>
</evidence>
<reference evidence="8" key="1">
    <citation type="journal article" date="2021" name="PeerJ">
        <title>Extensive microbial diversity within the chicken gut microbiome revealed by metagenomics and culture.</title>
        <authorList>
            <person name="Gilroy R."/>
            <person name="Ravi A."/>
            <person name="Getino M."/>
            <person name="Pursley I."/>
            <person name="Horton D.L."/>
            <person name="Alikhan N.F."/>
            <person name="Baker D."/>
            <person name="Gharbi K."/>
            <person name="Hall N."/>
            <person name="Watson M."/>
            <person name="Adriaenssens E.M."/>
            <person name="Foster-Nyarko E."/>
            <person name="Jarju S."/>
            <person name="Secka A."/>
            <person name="Antonio M."/>
            <person name="Oren A."/>
            <person name="Chaudhuri R.R."/>
            <person name="La Ragione R."/>
            <person name="Hildebrand F."/>
            <person name="Pallen M.J."/>
        </authorList>
    </citation>
    <scope>NUCLEOTIDE SEQUENCE</scope>
    <source>
        <strain evidence="8">5134</strain>
    </source>
</reference>
<evidence type="ECO:0000256" key="2">
    <source>
        <dbReference type="ARBA" id="ARBA00022475"/>
    </source>
</evidence>
<comment type="caution">
    <text evidence="8">The sequence shown here is derived from an EMBL/GenBank/DDBJ whole genome shotgun (WGS) entry which is preliminary data.</text>
</comment>
<feature type="transmembrane region" description="Helical" evidence="6">
    <location>
        <begin position="261"/>
        <end position="278"/>
    </location>
</feature>
<feature type="transmembrane region" description="Helical" evidence="6">
    <location>
        <begin position="175"/>
        <end position="193"/>
    </location>
</feature>
<feature type="transmembrane region" description="Helical" evidence="6">
    <location>
        <begin position="82"/>
        <end position="103"/>
    </location>
</feature>
<feature type="transmembrane region" description="Helical" evidence="6">
    <location>
        <begin position="150"/>
        <end position="169"/>
    </location>
</feature>
<dbReference type="GO" id="GO:0022857">
    <property type="term" value="F:transmembrane transporter activity"/>
    <property type="evidence" value="ECO:0007669"/>
    <property type="project" value="InterPro"/>
</dbReference>
<evidence type="ECO:0000259" key="7">
    <source>
        <dbReference type="PROSITE" id="PS50850"/>
    </source>
</evidence>
<dbReference type="Proteomes" id="UP000886844">
    <property type="component" value="Unassembled WGS sequence"/>
</dbReference>
<dbReference type="GO" id="GO:0005886">
    <property type="term" value="C:plasma membrane"/>
    <property type="evidence" value="ECO:0007669"/>
    <property type="project" value="UniProtKB-SubCell"/>
</dbReference>
<evidence type="ECO:0000256" key="5">
    <source>
        <dbReference type="ARBA" id="ARBA00023136"/>
    </source>
</evidence>
<name>A0A9D1Z313_9BACT</name>
<dbReference type="Gene3D" id="1.20.1250.20">
    <property type="entry name" value="MFS general substrate transporter like domains"/>
    <property type="match status" value="2"/>
</dbReference>